<dbReference type="SMART" id="SM00448">
    <property type="entry name" value="REC"/>
    <property type="match status" value="1"/>
</dbReference>
<dbReference type="Pfam" id="PF00486">
    <property type="entry name" value="Trans_reg_C"/>
    <property type="match status" value="1"/>
</dbReference>
<evidence type="ECO:0000313" key="15">
    <source>
        <dbReference type="EMBL" id="SHH24434.1"/>
    </source>
</evidence>
<evidence type="ECO:0000256" key="7">
    <source>
        <dbReference type="ARBA" id="ARBA00023159"/>
    </source>
</evidence>
<dbReference type="Gene3D" id="1.10.10.10">
    <property type="entry name" value="Winged helix-like DNA-binding domain superfamily/Winged helix DNA-binding domain"/>
    <property type="match status" value="1"/>
</dbReference>
<evidence type="ECO:0000256" key="5">
    <source>
        <dbReference type="ARBA" id="ARBA00023015"/>
    </source>
</evidence>
<dbReference type="GO" id="GO:0000976">
    <property type="term" value="F:transcription cis-regulatory region binding"/>
    <property type="evidence" value="ECO:0007669"/>
    <property type="project" value="TreeGrafter"/>
</dbReference>
<organism evidence="15 16">
    <name type="scientific">Bradyrhizobium erythrophlei</name>
    <dbReference type="NCBI Taxonomy" id="1437360"/>
    <lineage>
        <taxon>Bacteria</taxon>
        <taxon>Pseudomonadati</taxon>
        <taxon>Pseudomonadota</taxon>
        <taxon>Alphaproteobacteria</taxon>
        <taxon>Hyphomicrobiales</taxon>
        <taxon>Nitrobacteraceae</taxon>
        <taxon>Bradyrhizobium</taxon>
    </lineage>
</organism>
<reference evidence="15 16" key="1">
    <citation type="submission" date="2016-11" db="EMBL/GenBank/DDBJ databases">
        <authorList>
            <person name="Jaros S."/>
            <person name="Januszkiewicz K."/>
            <person name="Wedrychowicz H."/>
        </authorList>
    </citation>
    <scope>NUCLEOTIDE SEQUENCE [LARGE SCALE GENOMIC DNA]</scope>
    <source>
        <strain evidence="15 16">GAS242</strain>
    </source>
</reference>
<dbReference type="Gene3D" id="3.40.50.2300">
    <property type="match status" value="1"/>
</dbReference>
<dbReference type="EMBL" id="LT670818">
    <property type="protein sequence ID" value="SHH24434.1"/>
    <property type="molecule type" value="Genomic_DNA"/>
</dbReference>
<evidence type="ECO:0000256" key="3">
    <source>
        <dbReference type="ARBA" id="ARBA00022553"/>
    </source>
</evidence>
<evidence type="ECO:0000256" key="9">
    <source>
        <dbReference type="ARBA" id="ARBA00067337"/>
    </source>
</evidence>
<evidence type="ECO:0000256" key="12">
    <source>
        <dbReference type="SAM" id="MobiDB-lite"/>
    </source>
</evidence>
<dbReference type="PANTHER" id="PTHR48111:SF4">
    <property type="entry name" value="DNA-BINDING DUAL TRANSCRIPTIONAL REGULATOR OMPR"/>
    <property type="match status" value="1"/>
</dbReference>
<dbReference type="InterPro" id="IPR001867">
    <property type="entry name" value="OmpR/PhoB-type_DNA-bd"/>
</dbReference>
<dbReference type="GO" id="GO:0005829">
    <property type="term" value="C:cytosol"/>
    <property type="evidence" value="ECO:0007669"/>
    <property type="project" value="TreeGrafter"/>
</dbReference>
<keyword evidence="3 10" id="KW-0597">Phosphoprotein</keyword>
<dbReference type="Gene3D" id="6.10.250.690">
    <property type="match status" value="1"/>
</dbReference>
<dbReference type="PANTHER" id="PTHR48111">
    <property type="entry name" value="REGULATOR OF RPOS"/>
    <property type="match status" value="1"/>
</dbReference>
<dbReference type="GO" id="GO:0000156">
    <property type="term" value="F:phosphorelay response regulator activity"/>
    <property type="evidence" value="ECO:0007669"/>
    <property type="project" value="TreeGrafter"/>
</dbReference>
<feature type="domain" description="Response regulatory" evidence="13">
    <location>
        <begin position="45"/>
        <end position="159"/>
    </location>
</feature>
<dbReference type="GO" id="GO:0006355">
    <property type="term" value="P:regulation of DNA-templated transcription"/>
    <property type="evidence" value="ECO:0007669"/>
    <property type="project" value="InterPro"/>
</dbReference>
<evidence type="ECO:0000259" key="13">
    <source>
        <dbReference type="PROSITE" id="PS50110"/>
    </source>
</evidence>
<dbReference type="CDD" id="cd17594">
    <property type="entry name" value="REC_OmpR_VirG"/>
    <property type="match status" value="1"/>
</dbReference>
<dbReference type="FunFam" id="1.10.10.10:FF:000099">
    <property type="entry name" value="Two-component system response regulator TorR"/>
    <property type="match status" value="1"/>
</dbReference>
<keyword evidence="7" id="KW-0010">Activator</keyword>
<evidence type="ECO:0000256" key="11">
    <source>
        <dbReference type="PROSITE-ProRule" id="PRU01091"/>
    </source>
</evidence>
<evidence type="ECO:0000259" key="14">
    <source>
        <dbReference type="PROSITE" id="PS51755"/>
    </source>
</evidence>
<dbReference type="PROSITE" id="PS50110">
    <property type="entry name" value="RESPONSE_REGULATORY"/>
    <property type="match status" value="1"/>
</dbReference>
<comment type="subcellular location">
    <subcellularLocation>
        <location evidence="1">Cytoplasm</location>
    </subcellularLocation>
</comment>
<dbReference type="GO" id="GO:0032993">
    <property type="term" value="C:protein-DNA complex"/>
    <property type="evidence" value="ECO:0007669"/>
    <property type="project" value="TreeGrafter"/>
</dbReference>
<protein>
    <recommendedName>
        <fullName evidence="9">Regulatory protein VirG</fullName>
    </recommendedName>
</protein>
<evidence type="ECO:0000256" key="10">
    <source>
        <dbReference type="PROSITE-ProRule" id="PRU00169"/>
    </source>
</evidence>
<evidence type="ECO:0000256" key="1">
    <source>
        <dbReference type="ARBA" id="ARBA00004496"/>
    </source>
</evidence>
<dbReference type="SUPFAM" id="SSF52172">
    <property type="entry name" value="CheY-like"/>
    <property type="match status" value="1"/>
</dbReference>
<feature type="modified residue" description="4-aspartylphosphate" evidence="10">
    <location>
        <position position="94"/>
    </location>
</feature>
<keyword evidence="5" id="KW-0805">Transcription regulation</keyword>
<sequence>MMAERTATNRGGQAARGELNGHGRNGVETLGRSEQDLTTERSQPTCLVVEDDRTMRHLVVSYLEEHDIRAISASGRGEVAGLLADEGPSVVILDLRLGQEDGLDLLREIRSHSDVPVIITTGHRRDEIDRVVGLELGADDYITKPFGLRELLARIRAVLRRREAGQTLVQRDPERGRSRFGNWQLDRRSRRLSDSSGVPVALTKGEYALLIAFLDAPQRPLSREYLLQATRIHEDVFDRSIDVQVLRLRRKLETDPSAPSVILTERGVGYVFALPVETL</sequence>
<name>A0A1M5RDR3_9BRAD</name>
<keyword evidence="6 11" id="KW-0238">DNA-binding</keyword>
<feature type="compositionally biased region" description="Polar residues" evidence="12">
    <location>
        <begin position="1"/>
        <end position="11"/>
    </location>
</feature>
<dbReference type="InterPro" id="IPR001789">
    <property type="entry name" value="Sig_transdc_resp-reg_receiver"/>
</dbReference>
<evidence type="ECO:0000256" key="8">
    <source>
        <dbReference type="ARBA" id="ARBA00023163"/>
    </source>
</evidence>
<evidence type="ECO:0000313" key="16">
    <source>
        <dbReference type="Proteomes" id="UP000190675"/>
    </source>
</evidence>
<dbReference type="InterPro" id="IPR016032">
    <property type="entry name" value="Sig_transdc_resp-reg_C-effctor"/>
</dbReference>
<dbReference type="InterPro" id="IPR011006">
    <property type="entry name" value="CheY-like_superfamily"/>
</dbReference>
<dbReference type="InterPro" id="IPR036388">
    <property type="entry name" value="WH-like_DNA-bd_sf"/>
</dbReference>
<dbReference type="SUPFAM" id="SSF46894">
    <property type="entry name" value="C-terminal effector domain of the bipartite response regulators"/>
    <property type="match status" value="1"/>
</dbReference>
<dbReference type="Proteomes" id="UP000190675">
    <property type="component" value="Chromosome I"/>
</dbReference>
<keyword evidence="8" id="KW-0804">Transcription</keyword>
<proteinExistence type="predicted"/>
<dbReference type="CDD" id="cd00383">
    <property type="entry name" value="trans_reg_C"/>
    <property type="match status" value="1"/>
</dbReference>
<evidence type="ECO:0000256" key="6">
    <source>
        <dbReference type="ARBA" id="ARBA00023125"/>
    </source>
</evidence>
<dbReference type="SMART" id="SM00862">
    <property type="entry name" value="Trans_reg_C"/>
    <property type="match status" value="1"/>
</dbReference>
<gene>
    <name evidence="15" type="ORF">SAMN05444169_6507</name>
</gene>
<dbReference type="InterPro" id="IPR039420">
    <property type="entry name" value="WalR-like"/>
</dbReference>
<keyword evidence="4" id="KW-0902">Two-component regulatory system</keyword>
<dbReference type="Pfam" id="PF00072">
    <property type="entry name" value="Response_reg"/>
    <property type="match status" value="1"/>
</dbReference>
<feature type="DNA-binding region" description="OmpR/PhoB-type" evidence="11">
    <location>
        <begin position="175"/>
        <end position="274"/>
    </location>
</feature>
<dbReference type="PROSITE" id="PS51755">
    <property type="entry name" value="OMPR_PHOB"/>
    <property type="match status" value="1"/>
</dbReference>
<accession>A0A1M5RDR3</accession>
<evidence type="ECO:0000256" key="4">
    <source>
        <dbReference type="ARBA" id="ARBA00023012"/>
    </source>
</evidence>
<keyword evidence="2" id="KW-0963">Cytoplasm</keyword>
<feature type="region of interest" description="Disordered" evidence="12">
    <location>
        <begin position="1"/>
        <end position="43"/>
    </location>
</feature>
<dbReference type="AlphaFoldDB" id="A0A1M5RDR3"/>
<evidence type="ECO:0000256" key="2">
    <source>
        <dbReference type="ARBA" id="ARBA00022490"/>
    </source>
</evidence>
<feature type="domain" description="OmpR/PhoB-type" evidence="14">
    <location>
        <begin position="175"/>
        <end position="274"/>
    </location>
</feature>